<proteinExistence type="predicted"/>
<evidence type="ECO:0000256" key="4">
    <source>
        <dbReference type="ARBA" id="ARBA00022989"/>
    </source>
</evidence>
<organism evidence="7">
    <name type="scientific">hydrothermal vent metagenome</name>
    <dbReference type="NCBI Taxonomy" id="652676"/>
    <lineage>
        <taxon>unclassified sequences</taxon>
        <taxon>metagenomes</taxon>
        <taxon>ecological metagenomes</taxon>
    </lineage>
</organism>
<dbReference type="Pfam" id="PF03968">
    <property type="entry name" value="LptD_N"/>
    <property type="match status" value="1"/>
</dbReference>
<dbReference type="NCBIfam" id="TIGR04409">
    <property type="entry name" value="LptC_YrbK"/>
    <property type="match status" value="1"/>
</dbReference>
<feature type="domain" description="Organic solvent tolerance-like N-terminal" evidence="6">
    <location>
        <begin position="186"/>
        <end position="274"/>
    </location>
</feature>
<evidence type="ECO:0000256" key="2">
    <source>
        <dbReference type="ARBA" id="ARBA00022519"/>
    </source>
</evidence>
<dbReference type="GO" id="GO:0030288">
    <property type="term" value="C:outer membrane-bounded periplasmic space"/>
    <property type="evidence" value="ECO:0007669"/>
    <property type="project" value="TreeGrafter"/>
</dbReference>
<dbReference type="GO" id="GO:0017089">
    <property type="term" value="F:glycolipid transfer activity"/>
    <property type="evidence" value="ECO:0007669"/>
    <property type="project" value="TreeGrafter"/>
</dbReference>
<accession>A0A3B1DHC4</accession>
<name>A0A3B1DHC4_9ZZZZ</name>
<keyword evidence="2" id="KW-0997">Cell inner membrane</keyword>
<dbReference type="PANTHER" id="PTHR37481:SF1">
    <property type="entry name" value="LIPOPOLYSACCHARIDE EXPORT SYSTEM PROTEIN LPTC"/>
    <property type="match status" value="1"/>
</dbReference>
<dbReference type="GO" id="GO:0015221">
    <property type="term" value="F:lipopolysaccharide transmembrane transporter activity"/>
    <property type="evidence" value="ECO:0007669"/>
    <property type="project" value="InterPro"/>
</dbReference>
<evidence type="ECO:0000259" key="6">
    <source>
        <dbReference type="Pfam" id="PF03968"/>
    </source>
</evidence>
<reference evidence="7" key="1">
    <citation type="submission" date="2018-06" db="EMBL/GenBank/DDBJ databases">
        <authorList>
            <person name="Zhirakovskaya E."/>
        </authorList>
    </citation>
    <scope>NUCLEOTIDE SEQUENCE</scope>
</reference>
<sequence length="278" mass="30436">MIKKMVLILGIFFMCVNGLHAQEETEQKFEGFNLQGYTNEGVKAWNVNGDTADIIGNEIKINNVDADTYGEQVMNLKAGTGTVDQVSGNMFLETDVVITSETGTQLITDSLDWNRDKDLVTTKDNVTITDNAKGMVITGTGMKAQPGLNTAQINENVTAMIDTEMNEAEAEKKIVTITCDGPMIINRMEGKATFSDNVVAVQNDQTLKADRLEIYFNLEDSAIRELIGLGNVVVIRGENETYAQKLVYNVITEKMVLSGRPKLILLTEGENAITAPGN</sequence>
<dbReference type="Gene3D" id="2.60.450.10">
    <property type="entry name" value="Lipopolysaccharide (LPS) transport protein A like domain"/>
    <property type="match status" value="2"/>
</dbReference>
<keyword evidence="3" id="KW-0812">Transmembrane</keyword>
<keyword evidence="5" id="KW-0472">Membrane</keyword>
<evidence type="ECO:0000256" key="1">
    <source>
        <dbReference type="ARBA" id="ARBA00022475"/>
    </source>
</evidence>
<dbReference type="InterPro" id="IPR005653">
    <property type="entry name" value="OstA-like_N"/>
</dbReference>
<dbReference type="AlphaFoldDB" id="A0A3B1DHC4"/>
<keyword evidence="1" id="KW-1003">Cell membrane</keyword>
<gene>
    <name evidence="7" type="ORF">MNBD_UNCLBAC01-633</name>
</gene>
<evidence type="ECO:0000256" key="5">
    <source>
        <dbReference type="ARBA" id="ARBA00023136"/>
    </source>
</evidence>
<evidence type="ECO:0000256" key="3">
    <source>
        <dbReference type="ARBA" id="ARBA00022692"/>
    </source>
</evidence>
<dbReference type="InterPro" id="IPR010664">
    <property type="entry name" value="LipoPS_assembly_LptC-rel"/>
</dbReference>
<dbReference type="PANTHER" id="PTHR37481">
    <property type="entry name" value="LIPOPOLYSACCHARIDE EXPORT SYSTEM PROTEIN LPTC"/>
    <property type="match status" value="1"/>
</dbReference>
<dbReference type="InterPro" id="IPR052363">
    <property type="entry name" value="LPS_export_LptC"/>
</dbReference>
<dbReference type="EMBL" id="UOGJ01000051">
    <property type="protein sequence ID" value="VAX35434.1"/>
    <property type="molecule type" value="Genomic_DNA"/>
</dbReference>
<dbReference type="Pfam" id="PF06835">
    <property type="entry name" value="LptC"/>
    <property type="match status" value="1"/>
</dbReference>
<protein>
    <recommendedName>
        <fullName evidence="6">Organic solvent tolerance-like N-terminal domain-containing protein</fullName>
    </recommendedName>
</protein>
<dbReference type="InterPro" id="IPR026265">
    <property type="entry name" value="LptC"/>
</dbReference>
<evidence type="ECO:0000313" key="7">
    <source>
        <dbReference type="EMBL" id="VAX35434.1"/>
    </source>
</evidence>
<keyword evidence="4" id="KW-1133">Transmembrane helix</keyword>
<dbReference type="GO" id="GO:0005886">
    <property type="term" value="C:plasma membrane"/>
    <property type="evidence" value="ECO:0007669"/>
    <property type="project" value="InterPro"/>
</dbReference>